<name>A0A317ZSA6_9MICO</name>
<evidence type="ECO:0000313" key="2">
    <source>
        <dbReference type="EMBL" id="PXA67604.1"/>
    </source>
</evidence>
<feature type="transmembrane region" description="Helical" evidence="1">
    <location>
        <begin position="6"/>
        <end position="27"/>
    </location>
</feature>
<sequence>MMPWWSWILIWTVLVAGLLGMLAWFAVRLFRKLMGTLGALEELGDQISELDLDLEPERTPFRAAVFADRHSLAAAIDQARIERAHRRALRRDLAISRGKLLQHTPYKPEDRPQC</sequence>
<evidence type="ECO:0000256" key="1">
    <source>
        <dbReference type="SAM" id="Phobius"/>
    </source>
</evidence>
<dbReference type="Proteomes" id="UP000246722">
    <property type="component" value="Unassembled WGS sequence"/>
</dbReference>
<keyword evidence="1" id="KW-0472">Membrane</keyword>
<protein>
    <submittedName>
        <fullName evidence="2">Uncharacterized protein</fullName>
    </submittedName>
</protein>
<dbReference type="RefSeq" id="WP_110127286.1">
    <property type="nucleotide sequence ID" value="NZ_QHLY01000012.1"/>
</dbReference>
<dbReference type="EMBL" id="QHLY01000012">
    <property type="protein sequence ID" value="PXA67604.1"/>
    <property type="molecule type" value="Genomic_DNA"/>
</dbReference>
<dbReference type="AlphaFoldDB" id="A0A317ZSA6"/>
<proteinExistence type="predicted"/>
<keyword evidence="1" id="KW-1133">Transmembrane helix</keyword>
<evidence type="ECO:0000313" key="3">
    <source>
        <dbReference type="Proteomes" id="UP000246722"/>
    </source>
</evidence>
<keyword evidence="1" id="KW-0812">Transmembrane</keyword>
<comment type="caution">
    <text evidence="2">The sequence shown here is derived from an EMBL/GenBank/DDBJ whole genome shotgun (WGS) entry which is preliminary data.</text>
</comment>
<gene>
    <name evidence="2" type="ORF">CTB96_12895</name>
</gene>
<keyword evidence="3" id="KW-1185">Reference proteome</keyword>
<organism evidence="2 3">
    <name type="scientific">Cryobacterium arcticum</name>
    <dbReference type="NCBI Taxonomy" id="670052"/>
    <lineage>
        <taxon>Bacteria</taxon>
        <taxon>Bacillati</taxon>
        <taxon>Actinomycetota</taxon>
        <taxon>Actinomycetes</taxon>
        <taxon>Micrococcales</taxon>
        <taxon>Microbacteriaceae</taxon>
        <taxon>Cryobacterium</taxon>
    </lineage>
</organism>
<reference evidence="2 3" key="1">
    <citation type="submission" date="2018-05" db="EMBL/GenBank/DDBJ databases">
        <title>Genetic diversity of glacier-inhabiting Cryobacterium bacteria in China and description of Cryobacterium mengkeensis sp. nov. and Arthrobacter glacialis sp. nov.</title>
        <authorList>
            <person name="Liu Q."/>
            <person name="Xin Y.-H."/>
        </authorList>
    </citation>
    <scope>NUCLEOTIDE SEQUENCE [LARGE SCALE GENOMIC DNA]</scope>
    <source>
        <strain evidence="2 3">SK-1</strain>
    </source>
</reference>
<accession>A0A317ZSA6</accession>
<dbReference type="OrthoDB" id="5119509at2"/>